<dbReference type="InterPro" id="IPR008902">
    <property type="entry name" value="Rhamnosid_concanavalin"/>
</dbReference>
<evidence type="ECO:0000259" key="4">
    <source>
        <dbReference type="Pfam" id="PF05592"/>
    </source>
</evidence>
<evidence type="ECO:0000256" key="3">
    <source>
        <dbReference type="ARBA" id="ARBA00022801"/>
    </source>
</evidence>
<dbReference type="Pfam" id="PF17389">
    <property type="entry name" value="Bac_rhamnosid6H"/>
    <property type="match status" value="1"/>
</dbReference>
<dbReference type="PIRSF" id="PIRSF010631">
    <property type="entry name" value="A-rhamnsds"/>
    <property type="match status" value="1"/>
</dbReference>
<reference evidence="8 9" key="1">
    <citation type="submission" date="2018-12" db="EMBL/GenBank/DDBJ databases">
        <title>Bacillus ochoae sp. nov., Paenibacillus whitsoniae sp. nov., Paenibacillus spiritus sp. nov. Isolated from the Mars Exploration Rover during spacecraft assembly.</title>
        <authorList>
            <person name="Seuylemezian A."/>
            <person name="Vaishampayan P."/>
        </authorList>
    </citation>
    <scope>NUCLEOTIDE SEQUENCE [LARGE SCALE GENOMIC DNA]</scope>
    <source>
        <strain evidence="8 9">MER 54</strain>
    </source>
</reference>
<dbReference type="Pfam" id="PF05592">
    <property type="entry name" value="Bac_rhamnosid"/>
    <property type="match status" value="1"/>
</dbReference>
<dbReference type="GO" id="GO:0030596">
    <property type="term" value="F:alpha-L-rhamnosidase activity"/>
    <property type="evidence" value="ECO:0007669"/>
    <property type="project" value="UniProtKB-EC"/>
</dbReference>
<evidence type="ECO:0000256" key="1">
    <source>
        <dbReference type="ARBA" id="ARBA00001445"/>
    </source>
</evidence>
<evidence type="ECO:0000259" key="5">
    <source>
        <dbReference type="Pfam" id="PF08531"/>
    </source>
</evidence>
<dbReference type="InterPro" id="IPR008928">
    <property type="entry name" value="6-hairpin_glycosidase_sf"/>
</dbReference>
<evidence type="ECO:0000259" key="6">
    <source>
        <dbReference type="Pfam" id="PF17389"/>
    </source>
</evidence>
<dbReference type="InterPro" id="IPR013783">
    <property type="entry name" value="Ig-like_fold"/>
</dbReference>
<dbReference type="InterPro" id="IPR016007">
    <property type="entry name" value="Alpha_rhamnosid"/>
</dbReference>
<dbReference type="Gene3D" id="2.60.420.10">
    <property type="entry name" value="Maltose phosphorylase, domain 3"/>
    <property type="match status" value="1"/>
</dbReference>
<dbReference type="OrthoDB" id="9761045at2"/>
<proteinExistence type="predicted"/>
<evidence type="ECO:0000313" key="8">
    <source>
        <dbReference type="EMBL" id="RTE11682.1"/>
    </source>
</evidence>
<keyword evidence="3" id="KW-0378">Hydrolase</keyword>
<gene>
    <name evidence="8" type="ORF">EJQ19_00615</name>
</gene>
<dbReference type="EC" id="3.2.1.40" evidence="2"/>
<comment type="caution">
    <text evidence="8">The sequence shown here is derived from an EMBL/GenBank/DDBJ whole genome shotgun (WGS) entry which is preliminary data.</text>
</comment>
<dbReference type="RefSeq" id="WP_126139274.1">
    <property type="nucleotide sequence ID" value="NZ_RXHU01000004.1"/>
</dbReference>
<evidence type="ECO:0000259" key="7">
    <source>
        <dbReference type="Pfam" id="PF17390"/>
    </source>
</evidence>
<evidence type="ECO:0000256" key="2">
    <source>
        <dbReference type="ARBA" id="ARBA00012652"/>
    </source>
</evidence>
<dbReference type="SUPFAM" id="SSF48208">
    <property type="entry name" value="Six-hairpin glycosidases"/>
    <property type="match status" value="1"/>
</dbReference>
<dbReference type="Proteomes" id="UP000276128">
    <property type="component" value="Unassembled WGS sequence"/>
</dbReference>
<dbReference type="InterPro" id="IPR035398">
    <property type="entry name" value="Bac_rhamnosid_C"/>
</dbReference>
<dbReference type="GO" id="GO:0005975">
    <property type="term" value="P:carbohydrate metabolic process"/>
    <property type="evidence" value="ECO:0007669"/>
    <property type="project" value="InterPro"/>
</dbReference>
<dbReference type="Pfam" id="PF08531">
    <property type="entry name" value="Bac_rhamnosid_N"/>
    <property type="match status" value="1"/>
</dbReference>
<evidence type="ECO:0000313" key="9">
    <source>
        <dbReference type="Proteomes" id="UP000276128"/>
    </source>
</evidence>
<feature type="domain" description="Bacterial alpha-L-rhamnosidase N-terminal" evidence="5">
    <location>
        <begin position="148"/>
        <end position="317"/>
    </location>
</feature>
<dbReference type="Gene3D" id="1.50.10.10">
    <property type="match status" value="1"/>
</dbReference>
<dbReference type="PANTHER" id="PTHR33307">
    <property type="entry name" value="ALPHA-RHAMNOSIDASE (EUROFUNG)"/>
    <property type="match status" value="1"/>
</dbReference>
<keyword evidence="9" id="KW-1185">Reference proteome</keyword>
<dbReference type="Pfam" id="PF17390">
    <property type="entry name" value="Bac_rhamnosid_C"/>
    <property type="match status" value="1"/>
</dbReference>
<comment type="catalytic activity">
    <reaction evidence="1">
        <text>Hydrolysis of terminal non-reducing alpha-L-rhamnose residues in alpha-L-rhamnosides.</text>
        <dbReference type="EC" id="3.2.1.40"/>
    </reaction>
</comment>
<name>A0A3S0ASN5_9BACL</name>
<dbReference type="InterPro" id="IPR035396">
    <property type="entry name" value="Bac_rhamnosid6H"/>
</dbReference>
<protein>
    <recommendedName>
        <fullName evidence="2">alpha-L-rhamnosidase</fullName>
        <ecNumber evidence="2">3.2.1.40</ecNumber>
    </recommendedName>
</protein>
<dbReference type="Pfam" id="PF25788">
    <property type="entry name" value="Ig_Rha78A_N"/>
    <property type="match status" value="1"/>
</dbReference>
<dbReference type="Gene3D" id="2.60.120.260">
    <property type="entry name" value="Galactose-binding domain-like"/>
    <property type="match status" value="2"/>
</dbReference>
<feature type="domain" description="Alpha-L-rhamnosidase six-hairpin glycosidase" evidence="6">
    <location>
        <begin position="434"/>
        <end position="786"/>
    </location>
</feature>
<accession>A0A3S0ASN5</accession>
<sequence length="898" mass="101330">MTELRVGSLTCEYRANLLGTDLKAPRLGWKIISERRGTVQQAYQIQVAGPNADFESLWWDSGRIDTEQSIQVAYAGPETHSCTRYHYRVKVWDGFDRESAWSEPTWWETGLLEAGEWKAQWITPDSNDLDPHAKEVFMLRNRFEAGKGIRSARIYATAAGVYELYMNGHRVGDELLAPGWTSYTTRHQYQTYDVTAQLQSGANGIGVLLGDGWYKGELTWLSKRNIYGDRRAALLQLHIQYEDGSQQWVVSDSSWKCSTGPILLSELYAGEIYDARLEKEGWSEADYPDADWKPVTLAELPLTQLVAQENWPCRVTETIHPVKVIRTPMGELVLDMGQNLVGRIRITVEAPAGTRIRLQHAEVLDREGNFYTANLRKAKATIEYVAKGEGTESYAPYFTFQGFRYVKVEGFPDVEDQCLFDSFTAEVIHSDMERSGHFECSDPMVNQLQRNIVWGQRGNFLDVPTDCPQRDERLGWTGDAQVFIRTAAFNYHVGPFFTKWLRDLKADQRQSGSVPFVIPNALEDYISSMWGDKTYTSSAWGDAATVCPWTVYLVYGDERLLAEQYSSMKAWVEFIRSQGESEHLWNTGFHFGDWLALDAHEGSYFGATPVDLVATSYYALSTRILRDTAKVLGKQEDAREYSNLLDGIIANFRETFLTSEGRMKAQTQTAQILPLVFGLVREEERRLIASDLNMLVIGSGYHLNTGFVGTPYLCLALSENGYHETAVKLLLQETYPSWLYAISKGATTIWEHWDGIKPDGSFWSDDMNSYNHYAYGAIGEWMYRYIAGLEMDETAAAYKRIRIQPHFEGALTSANASFESPYGKIESQWNITSGVAEVQVSIPVNTTAEITLPGANMNSVRESGIGLTAISGALPHKETVNGVCVSIGSGTYRFTYPY</sequence>
<dbReference type="AlphaFoldDB" id="A0A3S0ASN5"/>
<organism evidence="8 9">
    <name type="scientific">Paenibacillus whitsoniae</name>
    <dbReference type="NCBI Taxonomy" id="2496558"/>
    <lineage>
        <taxon>Bacteria</taxon>
        <taxon>Bacillati</taxon>
        <taxon>Bacillota</taxon>
        <taxon>Bacilli</taxon>
        <taxon>Bacillales</taxon>
        <taxon>Paenibacillaceae</taxon>
        <taxon>Paenibacillus</taxon>
    </lineage>
</organism>
<dbReference type="Gene3D" id="2.60.40.10">
    <property type="entry name" value="Immunoglobulins"/>
    <property type="match status" value="1"/>
</dbReference>
<feature type="domain" description="Alpha-L-rhamnosidase concanavalin-like" evidence="4">
    <location>
        <begin position="326"/>
        <end position="429"/>
    </location>
</feature>
<dbReference type="InterPro" id="IPR012341">
    <property type="entry name" value="6hp_glycosidase-like_sf"/>
</dbReference>
<dbReference type="PANTHER" id="PTHR33307:SF6">
    <property type="entry name" value="ALPHA-RHAMNOSIDASE (EUROFUNG)-RELATED"/>
    <property type="match status" value="1"/>
</dbReference>
<feature type="domain" description="Alpha-L-rhamnosidase C-terminal" evidence="7">
    <location>
        <begin position="793"/>
        <end position="862"/>
    </location>
</feature>
<dbReference type="InterPro" id="IPR013737">
    <property type="entry name" value="Bac_rhamnosid_N"/>
</dbReference>
<dbReference type="EMBL" id="RXHU01000004">
    <property type="protein sequence ID" value="RTE11682.1"/>
    <property type="molecule type" value="Genomic_DNA"/>
</dbReference>